<dbReference type="Pfam" id="PF03544">
    <property type="entry name" value="TonB_C"/>
    <property type="match status" value="1"/>
</dbReference>
<gene>
    <name evidence="13" type="ORF">CSC65_13905</name>
</gene>
<evidence type="ECO:0000256" key="1">
    <source>
        <dbReference type="ARBA" id="ARBA00004383"/>
    </source>
</evidence>
<dbReference type="SUPFAM" id="SSF74653">
    <property type="entry name" value="TolA/TonB C-terminal domain"/>
    <property type="match status" value="1"/>
</dbReference>
<evidence type="ECO:0000259" key="12">
    <source>
        <dbReference type="PROSITE" id="PS52015"/>
    </source>
</evidence>
<keyword evidence="4 10" id="KW-1003">Cell membrane</keyword>
<evidence type="ECO:0000256" key="3">
    <source>
        <dbReference type="ARBA" id="ARBA00022448"/>
    </source>
</evidence>
<dbReference type="PRINTS" id="PR01374">
    <property type="entry name" value="TONBPROTEIN"/>
</dbReference>
<evidence type="ECO:0000256" key="6">
    <source>
        <dbReference type="ARBA" id="ARBA00022692"/>
    </source>
</evidence>
<proteinExistence type="inferred from homology"/>
<dbReference type="PROSITE" id="PS52015">
    <property type="entry name" value="TONB_CTD"/>
    <property type="match status" value="1"/>
</dbReference>
<protein>
    <recommendedName>
        <fullName evidence="10">Protein TonB</fullName>
    </recommendedName>
</protein>
<evidence type="ECO:0000313" key="13">
    <source>
        <dbReference type="EMBL" id="KAF1692635.1"/>
    </source>
</evidence>
<feature type="region of interest" description="Disordered" evidence="11">
    <location>
        <begin position="179"/>
        <end position="230"/>
    </location>
</feature>
<dbReference type="InterPro" id="IPR051045">
    <property type="entry name" value="TonB-dependent_transducer"/>
</dbReference>
<dbReference type="InterPro" id="IPR003538">
    <property type="entry name" value="TonB"/>
</dbReference>
<organism evidence="13 14">
    <name type="scientific">Pseudoxanthomonas daejeonensis</name>
    <dbReference type="NCBI Taxonomy" id="266062"/>
    <lineage>
        <taxon>Bacteria</taxon>
        <taxon>Pseudomonadati</taxon>
        <taxon>Pseudomonadota</taxon>
        <taxon>Gammaproteobacteria</taxon>
        <taxon>Lysobacterales</taxon>
        <taxon>Lysobacteraceae</taxon>
        <taxon>Pseudoxanthomonas</taxon>
    </lineage>
</organism>
<evidence type="ECO:0000256" key="9">
    <source>
        <dbReference type="ARBA" id="ARBA00023136"/>
    </source>
</evidence>
<accession>A0ABQ6Z579</accession>
<reference evidence="13 14" key="1">
    <citation type="submission" date="2017-10" db="EMBL/GenBank/DDBJ databases">
        <title>Whole genome sequencing of members of genus Pseudoxanthomonas.</title>
        <authorList>
            <person name="Kumar S."/>
            <person name="Bansal K."/>
            <person name="Kaur A."/>
            <person name="Patil P."/>
            <person name="Sharma S."/>
            <person name="Patil P.B."/>
        </authorList>
    </citation>
    <scope>NUCLEOTIDE SEQUENCE [LARGE SCALE GENOMIC DNA]</scope>
    <source>
        <strain evidence="13 14">DSM 17801</strain>
    </source>
</reference>
<comment type="subcellular location">
    <subcellularLocation>
        <location evidence="1 10">Cell inner membrane</location>
        <topology evidence="1 10">Single-pass membrane protein</topology>
        <orientation evidence="1 10">Periplasmic side</orientation>
    </subcellularLocation>
</comment>
<keyword evidence="3 10" id="KW-0813">Transport</keyword>
<sequence>MLKTQFDELPLPLGCHWQARHPIKERIDMLKRPTPSPMHWMAAALLALGLSAAAGYTAWAAQPAQAPGAMVGTTFAIDVRLDVDGRSQSFQLREQAGRTFGIRSEEGGSPVWEAELAIKPLDDPGLFWIGGSVRADGGLVSEPALVATLGKPATIQLSTLDGRSVFTLEVNAKRLADAPPQASANGARAMDVEQASARAAGHTAIADDASAGSGDELRADPLAPLARERLPAPRYPEDAARAYINGKVLLRVAVDAEGRVTDVQVEESTPAGVFDAAAIEAARQWTFEPALQGGKPVAGQVRVPITFEARPAEQEGGNG</sequence>
<dbReference type="EMBL" id="PDWN01000015">
    <property type="protein sequence ID" value="KAF1692635.1"/>
    <property type="molecule type" value="Genomic_DNA"/>
</dbReference>
<dbReference type="InterPro" id="IPR006260">
    <property type="entry name" value="TonB/TolA_C"/>
</dbReference>
<evidence type="ECO:0000256" key="11">
    <source>
        <dbReference type="SAM" id="MobiDB-lite"/>
    </source>
</evidence>
<dbReference type="PANTHER" id="PTHR33446:SF2">
    <property type="entry name" value="PROTEIN TONB"/>
    <property type="match status" value="1"/>
</dbReference>
<comment type="caution">
    <text evidence="13">The sequence shown here is derived from an EMBL/GenBank/DDBJ whole genome shotgun (WGS) entry which is preliminary data.</text>
</comment>
<comment type="similarity">
    <text evidence="2 10">Belongs to the TonB family.</text>
</comment>
<evidence type="ECO:0000256" key="8">
    <source>
        <dbReference type="ARBA" id="ARBA00022989"/>
    </source>
</evidence>
<keyword evidence="10" id="KW-0735">Signal-anchor</keyword>
<name>A0ABQ6Z579_9GAMM</name>
<comment type="function">
    <text evidence="10">Interacts with outer membrane receptor proteins that carry out high-affinity binding and energy dependent uptake into the periplasmic space of specific substrates. It could act to transduce energy from the cytoplasmic membrane to specific energy-requiring processes in the outer membrane, resulting in the release into the periplasm of ligands bound by these outer membrane proteins.</text>
</comment>
<keyword evidence="14" id="KW-1185">Reference proteome</keyword>
<keyword evidence="6" id="KW-0812">Transmembrane</keyword>
<evidence type="ECO:0000256" key="2">
    <source>
        <dbReference type="ARBA" id="ARBA00006555"/>
    </source>
</evidence>
<dbReference type="Proteomes" id="UP000788419">
    <property type="component" value="Unassembled WGS sequence"/>
</dbReference>
<evidence type="ECO:0000256" key="10">
    <source>
        <dbReference type="RuleBase" id="RU362123"/>
    </source>
</evidence>
<evidence type="ECO:0000256" key="5">
    <source>
        <dbReference type="ARBA" id="ARBA00022519"/>
    </source>
</evidence>
<dbReference type="InterPro" id="IPR037682">
    <property type="entry name" value="TonB_C"/>
</dbReference>
<dbReference type="Gene3D" id="3.30.1150.10">
    <property type="match status" value="1"/>
</dbReference>
<keyword evidence="5 10" id="KW-0997">Cell inner membrane</keyword>
<evidence type="ECO:0000256" key="7">
    <source>
        <dbReference type="ARBA" id="ARBA00022927"/>
    </source>
</evidence>
<feature type="domain" description="TonB C-terminal" evidence="12">
    <location>
        <begin position="220"/>
        <end position="316"/>
    </location>
</feature>
<keyword evidence="7 10" id="KW-0653">Protein transport</keyword>
<keyword evidence="8" id="KW-1133">Transmembrane helix</keyword>
<keyword evidence="9" id="KW-0472">Membrane</keyword>
<dbReference type="PANTHER" id="PTHR33446">
    <property type="entry name" value="PROTEIN TONB-RELATED"/>
    <property type="match status" value="1"/>
</dbReference>
<dbReference type="NCBIfam" id="TIGR01352">
    <property type="entry name" value="tonB_Cterm"/>
    <property type="match status" value="1"/>
</dbReference>
<evidence type="ECO:0000313" key="14">
    <source>
        <dbReference type="Proteomes" id="UP000788419"/>
    </source>
</evidence>
<evidence type="ECO:0000256" key="4">
    <source>
        <dbReference type="ARBA" id="ARBA00022475"/>
    </source>
</evidence>